<protein>
    <submittedName>
        <fullName evidence="1">Uncharacterized protein</fullName>
    </submittedName>
</protein>
<reference evidence="1" key="1">
    <citation type="submission" date="2018-05" db="EMBL/GenBank/DDBJ databases">
        <authorList>
            <person name="Lanie J.A."/>
            <person name="Ng W.-L."/>
            <person name="Kazmierczak K.M."/>
            <person name="Andrzejewski T.M."/>
            <person name="Davidsen T.M."/>
            <person name="Wayne K.J."/>
            <person name="Tettelin H."/>
            <person name="Glass J.I."/>
            <person name="Rusch D."/>
            <person name="Podicherti R."/>
            <person name="Tsui H.-C.T."/>
            <person name="Winkler M.E."/>
        </authorList>
    </citation>
    <scope>NUCLEOTIDE SEQUENCE</scope>
</reference>
<proteinExistence type="predicted"/>
<dbReference type="AlphaFoldDB" id="A0A381WZ92"/>
<name>A0A381WZ92_9ZZZZ</name>
<dbReference type="EMBL" id="UINC01013302">
    <property type="protein sequence ID" value="SVA57581.1"/>
    <property type="molecule type" value="Genomic_DNA"/>
</dbReference>
<accession>A0A381WZ92</accession>
<gene>
    <name evidence="1" type="ORF">METZ01_LOCUS110435</name>
</gene>
<sequence length="58" mass="6667">MIFDYENYNDLTEAEQAHVDAANDAHHMELEENEAAEKGFCVHCGETLKDCVGYKCWK</sequence>
<organism evidence="1">
    <name type="scientific">marine metagenome</name>
    <dbReference type="NCBI Taxonomy" id="408172"/>
    <lineage>
        <taxon>unclassified sequences</taxon>
        <taxon>metagenomes</taxon>
        <taxon>ecological metagenomes</taxon>
    </lineage>
</organism>
<evidence type="ECO:0000313" key="1">
    <source>
        <dbReference type="EMBL" id="SVA57581.1"/>
    </source>
</evidence>